<evidence type="ECO:0000256" key="1">
    <source>
        <dbReference type="SAM" id="MobiDB-lite"/>
    </source>
</evidence>
<evidence type="ECO:0000313" key="3">
    <source>
        <dbReference type="Proteomes" id="UP001290894"/>
    </source>
</evidence>
<feature type="compositionally biased region" description="Polar residues" evidence="1">
    <location>
        <begin position="8"/>
        <end position="17"/>
    </location>
</feature>
<sequence length="77" mass="8113">CPGADQRSAPTTATSHATVGAHHCNRARNRRHLLRLQIPLGLPRFHPSYSANVPAAATYVAVSARVADDAAFAAPIT</sequence>
<proteinExistence type="predicted"/>
<protein>
    <submittedName>
        <fullName evidence="2">Uncharacterized protein</fullName>
    </submittedName>
</protein>
<comment type="caution">
    <text evidence="2">The sequence shown here is derived from an EMBL/GenBank/DDBJ whole genome shotgun (WGS) entry which is preliminary data.</text>
</comment>
<dbReference type="RefSeq" id="WP_322546842.1">
    <property type="nucleotide sequence ID" value="NZ_JAXUAC010000014.1"/>
</dbReference>
<accession>A0ABU5MH76</accession>
<reference evidence="2 3" key="1">
    <citation type="submission" date="2023-12" db="EMBL/GenBank/DDBJ databases">
        <title>'Antibacterial potential of Stenotrophomonas maltophilia cystic fibrosis isolates' (manuscript under preparation).</title>
        <authorList>
            <person name="Crisan C.V."/>
            <person name="Pettis M."/>
            <person name="Goldberg J.B."/>
        </authorList>
    </citation>
    <scope>NUCLEOTIDE SEQUENCE [LARGE SCALE GENOMIC DNA]</scope>
    <source>
        <strain evidence="2 3">CCV155</strain>
    </source>
</reference>
<gene>
    <name evidence="2" type="ORF">U5F72_09830</name>
</gene>
<name>A0ABU5MH76_9GAMM</name>
<feature type="region of interest" description="Disordered" evidence="1">
    <location>
        <begin position="1"/>
        <end position="24"/>
    </location>
</feature>
<dbReference type="EMBL" id="JAXUAC010000014">
    <property type="protein sequence ID" value="MDZ7512111.1"/>
    <property type="molecule type" value="Genomic_DNA"/>
</dbReference>
<organism evidence="2 3">
    <name type="scientific">Stenotrophomonas muris</name>
    <dbReference type="NCBI Taxonomy" id="2963283"/>
    <lineage>
        <taxon>Bacteria</taxon>
        <taxon>Pseudomonadati</taxon>
        <taxon>Pseudomonadota</taxon>
        <taxon>Gammaproteobacteria</taxon>
        <taxon>Lysobacterales</taxon>
        <taxon>Lysobacteraceae</taxon>
        <taxon>Stenotrophomonas</taxon>
    </lineage>
</organism>
<dbReference type="Proteomes" id="UP001290894">
    <property type="component" value="Unassembled WGS sequence"/>
</dbReference>
<keyword evidence="3" id="KW-1185">Reference proteome</keyword>
<evidence type="ECO:0000313" key="2">
    <source>
        <dbReference type="EMBL" id="MDZ7512111.1"/>
    </source>
</evidence>
<feature type="non-terminal residue" evidence="2">
    <location>
        <position position="1"/>
    </location>
</feature>